<feature type="domain" description="C2H2-type" evidence="6">
    <location>
        <begin position="44"/>
        <end position="72"/>
    </location>
</feature>
<dbReference type="Proteomes" id="UP001627154">
    <property type="component" value="Unassembled WGS sequence"/>
</dbReference>
<dbReference type="FunFam" id="3.30.160.60:FF:000100">
    <property type="entry name" value="Zinc finger 45-like"/>
    <property type="match status" value="2"/>
</dbReference>
<evidence type="ECO:0000256" key="3">
    <source>
        <dbReference type="ARBA" id="ARBA00022771"/>
    </source>
</evidence>
<keyword evidence="1" id="KW-0479">Metal-binding</keyword>
<keyword evidence="3 5" id="KW-0863">Zinc-finger</keyword>
<feature type="domain" description="C2H2-type" evidence="6">
    <location>
        <begin position="73"/>
        <end position="101"/>
    </location>
</feature>
<proteinExistence type="predicted"/>
<keyword evidence="2" id="KW-0677">Repeat</keyword>
<organism evidence="7 8">
    <name type="scientific">Trichogramma kaykai</name>
    <dbReference type="NCBI Taxonomy" id="54128"/>
    <lineage>
        <taxon>Eukaryota</taxon>
        <taxon>Metazoa</taxon>
        <taxon>Ecdysozoa</taxon>
        <taxon>Arthropoda</taxon>
        <taxon>Hexapoda</taxon>
        <taxon>Insecta</taxon>
        <taxon>Pterygota</taxon>
        <taxon>Neoptera</taxon>
        <taxon>Endopterygota</taxon>
        <taxon>Hymenoptera</taxon>
        <taxon>Apocrita</taxon>
        <taxon>Proctotrupomorpha</taxon>
        <taxon>Chalcidoidea</taxon>
        <taxon>Trichogrammatidae</taxon>
        <taxon>Trichogramma</taxon>
    </lineage>
</organism>
<dbReference type="InterPro" id="IPR050688">
    <property type="entry name" value="Zinc_finger/UBP_domain"/>
</dbReference>
<evidence type="ECO:0000256" key="2">
    <source>
        <dbReference type="ARBA" id="ARBA00022737"/>
    </source>
</evidence>
<evidence type="ECO:0000313" key="7">
    <source>
        <dbReference type="EMBL" id="KAL3399328.1"/>
    </source>
</evidence>
<dbReference type="PANTHER" id="PTHR24403:SF107">
    <property type="entry name" value="ZINC FINGER PROTEIN 521"/>
    <property type="match status" value="1"/>
</dbReference>
<gene>
    <name evidence="7" type="ORF">TKK_007194</name>
</gene>
<evidence type="ECO:0000259" key="6">
    <source>
        <dbReference type="PROSITE" id="PS50157"/>
    </source>
</evidence>
<comment type="caution">
    <text evidence="7">The sequence shown here is derived from an EMBL/GenBank/DDBJ whole genome shotgun (WGS) entry which is preliminary data.</text>
</comment>
<keyword evidence="8" id="KW-1185">Reference proteome</keyword>
<dbReference type="PROSITE" id="PS50157">
    <property type="entry name" value="ZINC_FINGER_C2H2_2"/>
    <property type="match status" value="2"/>
</dbReference>
<dbReference type="InterPro" id="IPR036236">
    <property type="entry name" value="Znf_C2H2_sf"/>
</dbReference>
<sequence length="289" mass="33001">MAHGNCRYYLSQATHTYITYGCAHGNLGSKQRLKNIIHDGNKPFDCEICHKSFGLNTSLQRHIKAVHDRSKPFQCDICHKSFGYKGDLNKHISSVHDRIKPFDTYSSSSSSLSDVHKHYSNAARTRHVRDRLWPNERCALYISRFINELLKLSLSLSPSLCPSRASGEMHARMVSIACDCTRRGKAADTPSTRYTHTPQHIPLLLLRMKTCCVRPLNAMNDCTSGPRGSRRHLSRTKLKTSRLINIHARRFEQVIKRRVSRRRSRTSSFGNTSRYTGHACINARESKYG</sequence>
<dbReference type="GO" id="GO:0008270">
    <property type="term" value="F:zinc ion binding"/>
    <property type="evidence" value="ECO:0007669"/>
    <property type="project" value="UniProtKB-KW"/>
</dbReference>
<dbReference type="PROSITE" id="PS51257">
    <property type="entry name" value="PROKAR_LIPOPROTEIN"/>
    <property type="match status" value="1"/>
</dbReference>
<dbReference type="SMART" id="SM00355">
    <property type="entry name" value="ZnF_C2H2"/>
    <property type="match status" value="2"/>
</dbReference>
<dbReference type="AlphaFoldDB" id="A0ABD2X3B1"/>
<evidence type="ECO:0000256" key="1">
    <source>
        <dbReference type="ARBA" id="ARBA00022723"/>
    </source>
</evidence>
<name>A0ABD2X3B1_9HYME</name>
<dbReference type="InterPro" id="IPR013087">
    <property type="entry name" value="Znf_C2H2_type"/>
</dbReference>
<dbReference type="PANTHER" id="PTHR24403">
    <property type="entry name" value="ZINC FINGER PROTEIN"/>
    <property type="match status" value="1"/>
</dbReference>
<evidence type="ECO:0000256" key="5">
    <source>
        <dbReference type="PROSITE-ProRule" id="PRU00042"/>
    </source>
</evidence>
<reference evidence="7 8" key="1">
    <citation type="journal article" date="2024" name="bioRxiv">
        <title>A reference genome for Trichogramma kaykai: A tiny desert-dwelling parasitoid wasp with competing sex-ratio distorters.</title>
        <authorList>
            <person name="Culotta J."/>
            <person name="Lindsey A.R."/>
        </authorList>
    </citation>
    <scope>NUCLEOTIDE SEQUENCE [LARGE SCALE GENOMIC DNA]</scope>
    <source>
        <strain evidence="7 8">KSX58</strain>
    </source>
</reference>
<dbReference type="SUPFAM" id="SSF57667">
    <property type="entry name" value="beta-beta-alpha zinc fingers"/>
    <property type="match status" value="2"/>
</dbReference>
<dbReference type="Pfam" id="PF00096">
    <property type="entry name" value="zf-C2H2"/>
    <property type="match status" value="2"/>
</dbReference>
<dbReference type="PROSITE" id="PS00028">
    <property type="entry name" value="ZINC_FINGER_C2H2_1"/>
    <property type="match status" value="2"/>
</dbReference>
<keyword evidence="4" id="KW-0862">Zinc</keyword>
<dbReference type="EMBL" id="JBJJXI010000056">
    <property type="protein sequence ID" value="KAL3399328.1"/>
    <property type="molecule type" value="Genomic_DNA"/>
</dbReference>
<evidence type="ECO:0000256" key="4">
    <source>
        <dbReference type="ARBA" id="ARBA00022833"/>
    </source>
</evidence>
<evidence type="ECO:0000313" key="8">
    <source>
        <dbReference type="Proteomes" id="UP001627154"/>
    </source>
</evidence>
<accession>A0ABD2X3B1</accession>
<dbReference type="Gene3D" id="3.30.160.60">
    <property type="entry name" value="Classic Zinc Finger"/>
    <property type="match status" value="2"/>
</dbReference>
<protein>
    <recommendedName>
        <fullName evidence="6">C2H2-type domain-containing protein</fullName>
    </recommendedName>
</protein>